<dbReference type="AlphaFoldDB" id="W0EZZ6"/>
<dbReference type="RefSeq" id="WP_008587426.1">
    <property type="nucleotide sequence ID" value="NZ_CP007035.1"/>
</dbReference>
<dbReference type="InterPro" id="IPR029060">
    <property type="entry name" value="PIN-like_dom_sf"/>
</dbReference>
<dbReference type="Proteomes" id="UP000003586">
    <property type="component" value="Chromosome"/>
</dbReference>
<dbReference type="Gene3D" id="3.40.50.1010">
    <property type="entry name" value="5'-nuclease"/>
    <property type="match status" value="1"/>
</dbReference>
<evidence type="ECO:0000313" key="2">
    <source>
        <dbReference type="EMBL" id="AHF16380.1"/>
    </source>
</evidence>
<dbReference type="SUPFAM" id="SSF88723">
    <property type="entry name" value="PIN domain-like"/>
    <property type="match status" value="1"/>
</dbReference>
<organism evidence="2 3">
    <name type="scientific">Niabella soli DSM 19437</name>
    <dbReference type="NCBI Taxonomy" id="929713"/>
    <lineage>
        <taxon>Bacteria</taxon>
        <taxon>Pseudomonadati</taxon>
        <taxon>Bacteroidota</taxon>
        <taxon>Chitinophagia</taxon>
        <taxon>Chitinophagales</taxon>
        <taxon>Chitinophagaceae</taxon>
        <taxon>Niabella</taxon>
    </lineage>
</organism>
<dbReference type="Pfam" id="PF13470">
    <property type="entry name" value="PIN_3"/>
    <property type="match status" value="1"/>
</dbReference>
<dbReference type="KEGG" id="nso:NIASO_16870"/>
<feature type="domain" description="PIN" evidence="1">
    <location>
        <begin position="5"/>
        <end position="118"/>
    </location>
</feature>
<dbReference type="HOGENOM" id="CLU_124456_3_0_10"/>
<accession>W0EZZ6</accession>
<sequence length="138" mass="15893">MSHAFVDTNILIDLIADRKPFSRFAVELFEKAETNTVKLYTSSHSFATTHYLMKKYTGEKELRALLSDLLYFITIIPVDLNVIQKSLRSSYKDFEDAIQIMAAQSVSKISYLITRNIKDFRDCPIEVVAPDEFCSRVK</sequence>
<name>W0EZZ6_9BACT</name>
<protein>
    <submittedName>
        <fullName evidence="2">Twitching motility protein PilT</fullName>
    </submittedName>
</protein>
<reference evidence="2 3" key="1">
    <citation type="submission" date="2013-12" db="EMBL/GenBank/DDBJ databases">
        <authorList>
            <consortium name="DOE Joint Genome Institute"/>
            <person name="Eisen J."/>
            <person name="Huntemann M."/>
            <person name="Han J."/>
            <person name="Chen A."/>
            <person name="Kyrpides N."/>
            <person name="Mavromatis K."/>
            <person name="Markowitz V."/>
            <person name="Palaniappan K."/>
            <person name="Ivanova N."/>
            <person name="Schaumberg A."/>
            <person name="Pati A."/>
            <person name="Liolios K."/>
            <person name="Nordberg H.P."/>
            <person name="Cantor M.N."/>
            <person name="Hua S.X."/>
            <person name="Woyke T."/>
        </authorList>
    </citation>
    <scope>NUCLEOTIDE SEQUENCE [LARGE SCALE GENOMIC DNA]</scope>
    <source>
        <strain evidence="3">DSM 19437</strain>
    </source>
</reference>
<keyword evidence="3" id="KW-1185">Reference proteome</keyword>
<evidence type="ECO:0000259" key="1">
    <source>
        <dbReference type="Pfam" id="PF13470"/>
    </source>
</evidence>
<dbReference type="OrthoDB" id="1148871at2"/>
<proteinExistence type="predicted"/>
<dbReference type="eggNOG" id="COG2402">
    <property type="taxonomic scope" value="Bacteria"/>
</dbReference>
<dbReference type="EMBL" id="CP007035">
    <property type="protein sequence ID" value="AHF16380.1"/>
    <property type="molecule type" value="Genomic_DNA"/>
</dbReference>
<gene>
    <name evidence="2" type="ORF">NIASO_16870</name>
</gene>
<dbReference type="InterPro" id="IPR002716">
    <property type="entry name" value="PIN_dom"/>
</dbReference>
<evidence type="ECO:0000313" key="3">
    <source>
        <dbReference type="Proteomes" id="UP000003586"/>
    </source>
</evidence>
<dbReference type="STRING" id="929713.NIASO_16870"/>